<dbReference type="InterPro" id="IPR001764">
    <property type="entry name" value="Glyco_hydro_3_N"/>
</dbReference>
<dbReference type="SUPFAM" id="SSF52279">
    <property type="entry name" value="Beta-D-glucan exohydrolase, C-terminal domain"/>
    <property type="match status" value="1"/>
</dbReference>
<evidence type="ECO:0000256" key="1">
    <source>
        <dbReference type="ARBA" id="ARBA00001231"/>
    </source>
</evidence>
<dbReference type="EC" id="3.2.1.52" evidence="3"/>
<dbReference type="Proteomes" id="UP000297998">
    <property type="component" value="Unassembled WGS sequence"/>
</dbReference>
<dbReference type="GO" id="GO:0009254">
    <property type="term" value="P:peptidoglycan turnover"/>
    <property type="evidence" value="ECO:0007669"/>
    <property type="project" value="TreeGrafter"/>
</dbReference>
<dbReference type="PANTHER" id="PTHR30480">
    <property type="entry name" value="BETA-HEXOSAMINIDASE-RELATED"/>
    <property type="match status" value="1"/>
</dbReference>
<accession>A0A4Z1BBT6</accession>
<comment type="catalytic activity">
    <reaction evidence="1">
        <text>Hydrolysis of terminal non-reducing N-acetyl-D-hexosamine residues in N-acetyl-beta-D-hexosaminides.</text>
        <dbReference type="EC" id="3.2.1.52"/>
    </reaction>
</comment>
<dbReference type="InterPro" id="IPR036962">
    <property type="entry name" value="Glyco_hydro_3_N_sf"/>
</dbReference>
<dbReference type="PANTHER" id="PTHR30480:SF13">
    <property type="entry name" value="BETA-HEXOSAMINIDASE"/>
    <property type="match status" value="1"/>
</dbReference>
<evidence type="ECO:0000313" key="7">
    <source>
        <dbReference type="EMBL" id="TGN27768.1"/>
    </source>
</evidence>
<evidence type="ECO:0000256" key="4">
    <source>
        <dbReference type="ARBA" id="ARBA00022801"/>
    </source>
</evidence>
<keyword evidence="4 7" id="KW-0378">Hydrolase</keyword>
<gene>
    <name evidence="7" type="ORF">E4J94_06030</name>
</gene>
<protein>
    <recommendedName>
        <fullName evidence="3">beta-N-acetylhexosaminidase</fullName>
        <ecNumber evidence="3">3.2.1.52</ecNumber>
    </recommendedName>
</protein>
<keyword evidence="8" id="KW-1185">Reference proteome</keyword>
<dbReference type="InterPro" id="IPR036881">
    <property type="entry name" value="Glyco_hydro_3_C_sf"/>
</dbReference>
<keyword evidence="5" id="KW-0326">Glycosidase</keyword>
<sequence>MFLQKKKRTKLIYSRMKRVISYVFLTIILPIASKAQQISPLYKDSIQMKWVDEKYNSMSLEEKVGQLFIVAAYTNRDAVHENDIQKLIEEEHIGGLIFMQDQAAHQIELTNKFQSISKIPLLIGMDAEWGLAMRLKEVERFPWNMTLGALRDNKMVYQVGKQIGIQANRMGVQFNFSPSVDVNVNPNNPIIGNRSFGSNPDRVAEKGVAYMDGMRAQNVLSSAKHFPGHGNTDQDSHKVLPLIPDNKADLEKYHIAPFKKMIDAGVQSIMVAHLNVPALEPDPKMPSTLSKNIITDYLKGELQFKGIVITDALNMDGVAKMFPAGDVDYRAFVAGNDILLFSQNVHVGKQKIIDAINKGQISEARLEESVKKILMAKYITGLNEIKTLNPTNVLEDLNSPENLALTTKIFEKASTVVKNEHKVLPIKKLNQKIAFIPLEQTDYDQFLTHLQKYTNVELVKISNLNQINLLNDYDVIISGAFLSNETVYKPYKLSDNSKAILKALPKDKKKIFSLFTSPYGLKDLDLSNLDAVTVHYQNTKDAQAAAAQVIFGAIDADGTFPVDINQNLKEGQGIVTKHIKRLGFTAPENVNLGKKNSQK</sequence>
<feature type="domain" description="Glycoside hydrolase family 3 N-terminal" evidence="6">
    <location>
        <begin position="60"/>
        <end position="374"/>
    </location>
</feature>
<dbReference type="OrthoDB" id="9805821at2"/>
<evidence type="ECO:0000259" key="6">
    <source>
        <dbReference type="Pfam" id="PF00933"/>
    </source>
</evidence>
<dbReference type="EMBL" id="SRPE01000004">
    <property type="protein sequence ID" value="TGN27768.1"/>
    <property type="molecule type" value="Genomic_DNA"/>
</dbReference>
<dbReference type="GO" id="GO:0004563">
    <property type="term" value="F:beta-N-acetylhexosaminidase activity"/>
    <property type="evidence" value="ECO:0007669"/>
    <property type="project" value="UniProtKB-EC"/>
</dbReference>
<dbReference type="AlphaFoldDB" id="A0A4Z1BBT6"/>
<reference evidence="7 8" key="1">
    <citation type="submission" date="2019-03" db="EMBL/GenBank/DDBJ databases">
        <title>Empedobacter tilapiae sp. nov., isolated from an intestine of Nile tilapia Oreochromis niloticus.</title>
        <authorList>
            <person name="Kim Y.-O."/>
            <person name="Yoon J.-H."/>
        </authorList>
    </citation>
    <scope>NUCLEOTIDE SEQUENCE [LARGE SCALE GENOMIC DNA]</scope>
    <source>
        <strain evidence="7 8">MRS2</strain>
    </source>
</reference>
<dbReference type="Gene3D" id="3.40.50.1700">
    <property type="entry name" value="Glycoside hydrolase family 3 C-terminal domain"/>
    <property type="match status" value="1"/>
</dbReference>
<dbReference type="Pfam" id="PF00933">
    <property type="entry name" value="Glyco_hydro_3"/>
    <property type="match status" value="1"/>
</dbReference>
<evidence type="ECO:0000256" key="2">
    <source>
        <dbReference type="ARBA" id="ARBA00005336"/>
    </source>
</evidence>
<dbReference type="InterPro" id="IPR017853">
    <property type="entry name" value="GH"/>
</dbReference>
<dbReference type="GO" id="GO:0005975">
    <property type="term" value="P:carbohydrate metabolic process"/>
    <property type="evidence" value="ECO:0007669"/>
    <property type="project" value="InterPro"/>
</dbReference>
<evidence type="ECO:0000256" key="5">
    <source>
        <dbReference type="ARBA" id="ARBA00023295"/>
    </source>
</evidence>
<proteinExistence type="inferred from homology"/>
<dbReference type="SUPFAM" id="SSF51445">
    <property type="entry name" value="(Trans)glycosidases"/>
    <property type="match status" value="1"/>
</dbReference>
<evidence type="ECO:0000313" key="8">
    <source>
        <dbReference type="Proteomes" id="UP000297998"/>
    </source>
</evidence>
<comment type="similarity">
    <text evidence="2">Belongs to the glycosyl hydrolase 3 family.</text>
</comment>
<dbReference type="Gene3D" id="3.20.20.300">
    <property type="entry name" value="Glycoside hydrolase, family 3, N-terminal domain"/>
    <property type="match status" value="1"/>
</dbReference>
<name>A0A4Z1BBT6_9FLAO</name>
<dbReference type="PRINTS" id="PR00133">
    <property type="entry name" value="GLHYDRLASE3"/>
</dbReference>
<dbReference type="InterPro" id="IPR050226">
    <property type="entry name" value="NagZ_Beta-hexosaminidase"/>
</dbReference>
<evidence type="ECO:0000256" key="3">
    <source>
        <dbReference type="ARBA" id="ARBA00012663"/>
    </source>
</evidence>
<organism evidence="7 8">
    <name type="scientific">Empedobacter tilapiae</name>
    <dbReference type="NCBI Taxonomy" id="2491114"/>
    <lineage>
        <taxon>Bacteria</taxon>
        <taxon>Pseudomonadati</taxon>
        <taxon>Bacteroidota</taxon>
        <taxon>Flavobacteriia</taxon>
        <taxon>Flavobacteriales</taxon>
        <taxon>Weeksellaceae</taxon>
        <taxon>Empedobacter</taxon>
    </lineage>
</organism>
<comment type="caution">
    <text evidence="7">The sequence shown here is derived from an EMBL/GenBank/DDBJ whole genome shotgun (WGS) entry which is preliminary data.</text>
</comment>